<dbReference type="InParanoid" id="A0A5F8GAG5"/>
<dbReference type="Ensembl" id="ENSMODT00000076348.1">
    <property type="protein sequence ID" value="ENSMODP00000044457.1"/>
    <property type="gene ID" value="ENSMODG00000004413.4"/>
</dbReference>
<dbReference type="InterPro" id="IPR046995">
    <property type="entry name" value="RGS10/12/14-like"/>
</dbReference>
<dbReference type="InterPro" id="IPR029071">
    <property type="entry name" value="Ubiquitin-like_domsf"/>
</dbReference>
<dbReference type="InterPro" id="IPR003116">
    <property type="entry name" value="RBD_dom"/>
</dbReference>
<dbReference type="GO" id="GO:0005096">
    <property type="term" value="F:GTPase activator activity"/>
    <property type="evidence" value="ECO:0007669"/>
    <property type="project" value="InterPro"/>
</dbReference>
<evidence type="ECO:0000313" key="4">
    <source>
        <dbReference type="Proteomes" id="UP000002280"/>
    </source>
</evidence>
<feature type="compositionally biased region" description="Pro residues" evidence="1">
    <location>
        <begin position="274"/>
        <end position="285"/>
    </location>
</feature>
<dbReference type="GeneTree" id="ENSGT00940000161364"/>
<feature type="region of interest" description="Disordered" evidence="1">
    <location>
        <begin position="262"/>
        <end position="285"/>
    </location>
</feature>
<organism evidence="3 4">
    <name type="scientific">Monodelphis domestica</name>
    <name type="common">Gray short-tailed opossum</name>
    <dbReference type="NCBI Taxonomy" id="13616"/>
    <lineage>
        <taxon>Eukaryota</taxon>
        <taxon>Metazoa</taxon>
        <taxon>Chordata</taxon>
        <taxon>Craniata</taxon>
        <taxon>Vertebrata</taxon>
        <taxon>Euteleostomi</taxon>
        <taxon>Mammalia</taxon>
        <taxon>Metatheria</taxon>
        <taxon>Didelphimorphia</taxon>
        <taxon>Didelphidae</taxon>
        <taxon>Monodelphis</taxon>
    </lineage>
</organism>
<dbReference type="GO" id="GO:0007165">
    <property type="term" value="P:signal transduction"/>
    <property type="evidence" value="ECO:0007669"/>
    <property type="project" value="InterPro"/>
</dbReference>
<dbReference type="Proteomes" id="UP000002280">
    <property type="component" value="Chromosome 1"/>
</dbReference>
<dbReference type="STRING" id="13616.ENSMODP00000044457"/>
<keyword evidence="4" id="KW-1185">Reference proteome</keyword>
<dbReference type="SMART" id="SM00455">
    <property type="entry name" value="RBD"/>
    <property type="match status" value="1"/>
</dbReference>
<dbReference type="PANTHER" id="PTHR45945:SF2">
    <property type="entry name" value="REGULATOR OF G-PROTEIN SIGNALING 14"/>
    <property type="match status" value="1"/>
</dbReference>
<evidence type="ECO:0000313" key="3">
    <source>
        <dbReference type="Ensembl" id="ENSMODP00000044457.1"/>
    </source>
</evidence>
<evidence type="ECO:0000256" key="1">
    <source>
        <dbReference type="SAM" id="MobiDB-lite"/>
    </source>
</evidence>
<sequence length="314" mass="34747">MQVKPKNFCLFPLSSQARPTLEIIDLWGLLYMWMGVGGEREERGRGRDGEAETERPFPILQRTEYLHLNSRPGSALDLLHGLEQVTYPSWVCFLLCQRRTWGEKASEIPSSCDILCSRLEITALGKVVRITSKSSKRLREALLPILGKHGLSLQQISVHLSGEKRTLDLEKLVSSVSAQRLVLDTLPGVKILKTESTSSSQSQVWWSCLTGSRAAEQMTNEDCSAKRTWCSLTSCSCQAKSQVCLRNNPIPRLHRVTCHRLSPLPLPRGTQQTPRPPMPSDPQPAFPPLPQAGPGLLLSTFATAWGQAQGCAPG</sequence>
<proteinExistence type="predicted"/>
<feature type="domain" description="RBD" evidence="2">
    <location>
        <begin position="116"/>
        <end position="186"/>
    </location>
</feature>
<protein>
    <recommendedName>
        <fullName evidence="2">RBD domain-containing protein</fullName>
    </recommendedName>
</protein>
<evidence type="ECO:0000259" key="2">
    <source>
        <dbReference type="PROSITE" id="PS50898"/>
    </source>
</evidence>
<dbReference type="Bgee" id="ENSMODG00000004413">
    <property type="expression patterns" value="Expressed in blood and 19 other cell types or tissues"/>
</dbReference>
<dbReference type="PROSITE" id="PS50898">
    <property type="entry name" value="RBD"/>
    <property type="match status" value="1"/>
</dbReference>
<name>A0A5F8GAG5_MONDO</name>
<reference evidence="3" key="3">
    <citation type="submission" date="2025-09" db="UniProtKB">
        <authorList>
            <consortium name="Ensembl"/>
        </authorList>
    </citation>
    <scope>IDENTIFICATION</scope>
</reference>
<dbReference type="SUPFAM" id="SSF54236">
    <property type="entry name" value="Ubiquitin-like"/>
    <property type="match status" value="1"/>
</dbReference>
<dbReference type="Gene3D" id="3.10.20.90">
    <property type="entry name" value="Phosphatidylinositol 3-kinase Catalytic Subunit, Chain A, domain 1"/>
    <property type="match status" value="1"/>
</dbReference>
<dbReference type="PANTHER" id="PTHR45945">
    <property type="entry name" value="REGULATOR OF G-PROTEIN SIGNALING LOCO"/>
    <property type="match status" value="1"/>
</dbReference>
<accession>A0A5F8GAG5</accession>
<dbReference type="AlphaFoldDB" id="A0A5F8GAG5"/>
<reference evidence="3" key="2">
    <citation type="submission" date="2025-08" db="UniProtKB">
        <authorList>
            <consortium name="Ensembl"/>
        </authorList>
    </citation>
    <scope>IDENTIFICATION</scope>
</reference>
<reference evidence="3 4" key="1">
    <citation type="journal article" date="2007" name="Nature">
        <title>Genome of the marsupial Monodelphis domestica reveals innovation in non-coding sequences.</title>
        <authorList>
            <person name="Mikkelsen T.S."/>
            <person name="Wakefield M.J."/>
            <person name="Aken B."/>
            <person name="Amemiya C.T."/>
            <person name="Chang J.L."/>
            <person name="Duke S."/>
            <person name="Garber M."/>
            <person name="Gentles A.J."/>
            <person name="Goodstadt L."/>
            <person name="Heger A."/>
            <person name="Jurka J."/>
            <person name="Kamal M."/>
            <person name="Mauceli E."/>
            <person name="Searle S.M."/>
            <person name="Sharpe T."/>
            <person name="Baker M.L."/>
            <person name="Batzer M.A."/>
            <person name="Benos P.V."/>
            <person name="Belov K."/>
            <person name="Clamp M."/>
            <person name="Cook A."/>
            <person name="Cuff J."/>
            <person name="Das R."/>
            <person name="Davidow L."/>
            <person name="Deakin J.E."/>
            <person name="Fazzari M.J."/>
            <person name="Glass J.L."/>
            <person name="Grabherr M."/>
            <person name="Greally J.M."/>
            <person name="Gu W."/>
            <person name="Hore T.A."/>
            <person name="Huttley G.A."/>
            <person name="Kleber M."/>
            <person name="Jirtle R.L."/>
            <person name="Koina E."/>
            <person name="Lee J.T."/>
            <person name="Mahony S."/>
            <person name="Marra M.A."/>
            <person name="Miller R.D."/>
            <person name="Nicholls R.D."/>
            <person name="Oda M."/>
            <person name="Papenfuss A.T."/>
            <person name="Parra Z.E."/>
            <person name="Pollock D.D."/>
            <person name="Ray D.A."/>
            <person name="Schein J.E."/>
            <person name="Speed T.P."/>
            <person name="Thompson K."/>
            <person name="VandeBerg J.L."/>
            <person name="Wade C.M."/>
            <person name="Walker J.A."/>
            <person name="Waters P.D."/>
            <person name="Webber C."/>
            <person name="Weidman J.R."/>
            <person name="Xie X."/>
            <person name="Zody M.C."/>
            <person name="Baldwin J."/>
            <person name="Abdouelleil A."/>
            <person name="Abdulkadir J."/>
            <person name="Abebe A."/>
            <person name="Abera B."/>
            <person name="Abreu J."/>
            <person name="Acer S.C."/>
            <person name="Aftuck L."/>
            <person name="Alexander A."/>
            <person name="An P."/>
            <person name="Anderson E."/>
            <person name="Anderson S."/>
            <person name="Arachi H."/>
            <person name="Azer M."/>
            <person name="Bachantsang P."/>
            <person name="Barry A."/>
            <person name="Bayul T."/>
            <person name="Berlin A."/>
            <person name="Bessette D."/>
            <person name="Bloom T."/>
            <person name="Bloom T."/>
            <person name="Boguslavskiy L."/>
            <person name="Bonnet C."/>
            <person name="Boukhgalter B."/>
            <person name="Bourzgui I."/>
            <person name="Brown A."/>
            <person name="Cahill P."/>
            <person name="Channer S."/>
            <person name="Cheshatsang Y."/>
            <person name="Chuda L."/>
            <person name="Citroen M."/>
            <person name="Collymore A."/>
            <person name="Cooke P."/>
            <person name="Costello M."/>
            <person name="D'Aco K."/>
            <person name="Daza R."/>
            <person name="De Haan G."/>
            <person name="DeGray S."/>
            <person name="DeMaso C."/>
            <person name="Dhargay N."/>
            <person name="Dooley K."/>
            <person name="Dooley E."/>
            <person name="Doricent M."/>
            <person name="Dorje P."/>
            <person name="Dorjee K."/>
            <person name="Dupes A."/>
            <person name="Elong R."/>
            <person name="Falk J."/>
            <person name="Farina A."/>
            <person name="Faro S."/>
            <person name="Ferguson D."/>
            <person name="Fisher S."/>
            <person name="Foley C.D."/>
            <person name="Franke A."/>
            <person name="Friedrich D."/>
            <person name="Gadbois L."/>
            <person name="Gearin G."/>
            <person name="Gearin C.R."/>
            <person name="Giannoukos G."/>
            <person name="Goode T."/>
            <person name="Graham J."/>
            <person name="Grandbois E."/>
            <person name="Grewal S."/>
            <person name="Gyaltsen K."/>
            <person name="Hafez N."/>
            <person name="Hagos B."/>
            <person name="Hall J."/>
            <person name="Henson C."/>
            <person name="Hollinger A."/>
            <person name="Honan T."/>
            <person name="Huard M.D."/>
            <person name="Hughes L."/>
            <person name="Hurhula B."/>
            <person name="Husby M.E."/>
            <person name="Kamat A."/>
            <person name="Kanga B."/>
            <person name="Kashin S."/>
            <person name="Khazanovich D."/>
            <person name="Kisner P."/>
            <person name="Lance K."/>
            <person name="Lara M."/>
            <person name="Lee W."/>
            <person name="Lennon N."/>
            <person name="Letendre F."/>
            <person name="LeVine R."/>
            <person name="Lipovsky A."/>
            <person name="Liu X."/>
            <person name="Liu J."/>
            <person name="Liu S."/>
            <person name="Lokyitsang T."/>
            <person name="Lokyitsang Y."/>
            <person name="Lubonja R."/>
            <person name="Lui A."/>
            <person name="MacDonald P."/>
            <person name="Magnisalis V."/>
            <person name="Maru K."/>
            <person name="Matthews C."/>
            <person name="McCusker W."/>
            <person name="McDonough S."/>
            <person name="Mehta T."/>
            <person name="Meldrim J."/>
            <person name="Meneus L."/>
            <person name="Mihai O."/>
            <person name="Mihalev A."/>
            <person name="Mihova T."/>
            <person name="Mittelman R."/>
            <person name="Mlenga V."/>
            <person name="Montmayeur A."/>
            <person name="Mulrain L."/>
            <person name="Navidi A."/>
            <person name="Naylor J."/>
            <person name="Negash T."/>
            <person name="Nguyen T."/>
            <person name="Nguyen N."/>
            <person name="Nicol R."/>
            <person name="Norbu C."/>
            <person name="Norbu N."/>
            <person name="Novod N."/>
            <person name="O'Neill B."/>
            <person name="Osman S."/>
            <person name="Markiewicz E."/>
            <person name="Oyono O.L."/>
            <person name="Patti C."/>
            <person name="Phunkhang P."/>
            <person name="Pierre F."/>
            <person name="Priest M."/>
            <person name="Raghuraman S."/>
            <person name="Rege F."/>
            <person name="Reyes R."/>
            <person name="Rise C."/>
            <person name="Rogov P."/>
            <person name="Ross K."/>
            <person name="Ryan E."/>
            <person name="Settipalli S."/>
            <person name="Shea T."/>
            <person name="Sherpa N."/>
            <person name="Shi L."/>
            <person name="Shih D."/>
            <person name="Sparrow T."/>
            <person name="Spaulding J."/>
            <person name="Stalker J."/>
            <person name="Stange-Thomann N."/>
            <person name="Stavropoulos S."/>
            <person name="Stone C."/>
            <person name="Strader C."/>
            <person name="Tesfaye S."/>
            <person name="Thomson T."/>
            <person name="Thoulutsang Y."/>
            <person name="Thoulutsang D."/>
            <person name="Topham K."/>
            <person name="Topping I."/>
            <person name="Tsamla T."/>
            <person name="Vassiliev H."/>
            <person name="Vo A."/>
            <person name="Wangchuk T."/>
            <person name="Wangdi T."/>
            <person name="Weiand M."/>
            <person name="Wilkinson J."/>
            <person name="Wilson A."/>
            <person name="Yadav S."/>
            <person name="Young G."/>
            <person name="Yu Q."/>
            <person name="Zembek L."/>
            <person name="Zhong D."/>
            <person name="Zimmer A."/>
            <person name="Zwirko Z."/>
            <person name="Jaffe D.B."/>
            <person name="Alvarez P."/>
            <person name="Brockman W."/>
            <person name="Butler J."/>
            <person name="Chin C."/>
            <person name="Gnerre S."/>
            <person name="MacCallum I."/>
            <person name="Graves J.A."/>
            <person name="Ponting C.P."/>
            <person name="Breen M."/>
            <person name="Samollow P.B."/>
            <person name="Lander E.S."/>
            <person name="Lindblad-Toh K."/>
        </authorList>
    </citation>
    <scope>NUCLEOTIDE SEQUENCE [LARGE SCALE GENOMIC DNA]</scope>
</reference>